<evidence type="ECO:0000313" key="3">
    <source>
        <dbReference type="Proteomes" id="UP000654075"/>
    </source>
</evidence>
<evidence type="ECO:0008006" key="4">
    <source>
        <dbReference type="Google" id="ProtNLM"/>
    </source>
</evidence>
<accession>A0A813FD51</accession>
<evidence type="ECO:0000313" key="2">
    <source>
        <dbReference type="EMBL" id="CAE8611210.1"/>
    </source>
</evidence>
<feature type="compositionally biased region" description="Low complexity" evidence="1">
    <location>
        <begin position="461"/>
        <end position="471"/>
    </location>
</feature>
<gene>
    <name evidence="2" type="ORF">PGLA1383_LOCUS29017</name>
</gene>
<reference evidence="2" key="1">
    <citation type="submission" date="2021-02" db="EMBL/GenBank/DDBJ databases">
        <authorList>
            <person name="Dougan E. K."/>
            <person name="Rhodes N."/>
            <person name="Thang M."/>
            <person name="Chan C."/>
        </authorList>
    </citation>
    <scope>NUCLEOTIDE SEQUENCE</scope>
</reference>
<dbReference type="EMBL" id="CAJNNV010024979">
    <property type="protein sequence ID" value="CAE8611210.1"/>
    <property type="molecule type" value="Genomic_DNA"/>
</dbReference>
<dbReference type="Proteomes" id="UP000654075">
    <property type="component" value="Unassembled WGS sequence"/>
</dbReference>
<proteinExistence type="predicted"/>
<protein>
    <recommendedName>
        <fullName evidence="4">PAS domain-containing protein</fullName>
    </recommendedName>
</protein>
<evidence type="ECO:0000256" key="1">
    <source>
        <dbReference type="SAM" id="MobiDB-lite"/>
    </source>
</evidence>
<keyword evidence="3" id="KW-1185">Reference proteome</keyword>
<feature type="region of interest" description="Disordered" evidence="1">
    <location>
        <begin position="442"/>
        <end position="483"/>
    </location>
</feature>
<name>A0A813FD51_POLGL</name>
<dbReference type="AlphaFoldDB" id="A0A813FD51"/>
<comment type="caution">
    <text evidence="2">The sequence shown here is derived from an EMBL/GenBank/DDBJ whole genome shotgun (WGS) entry which is preliminary data.</text>
</comment>
<sequence length="497" mass="53993">MRGSFLKSGAAVKGNLPPWAHKLLHDSLSTQGCFSIGDTDVTDEGYTIRYASPGFCDLFECELSDCLGKRCCNFEGYNCSTGNLSAVAKTQGMDLQEAKTRAQFALEYFVQQGKMCRGTWDRPSSGIGYALVLASDRSDEPFVCEVVLSSRTELRTNWGYTVILHRDATNEVPVRKLLEAACPGGGFDQLVHEQKLGLLHRLASSGIDSKSAVLCFQQKALKVWTSKIIDKARDIAVNYQGDSDMTNEGLTVLYASSGFCDLFECDSSDILGTRCFYQCDAEQTAIAADALGIHCPGGIQELKERIQFTHKYFAQQSAEQAGFALLLACTGSGALFVCAVTLLSRTEDITGWHYTTLLQMDATNIVGIRQVIEAACPGGAFDQLMQESRSEMLQYLASSGIPLSNAAPPFQQQALERWTGQLIDVVQRDQILAAAKAFRAPPPSVASDGSQQLRTIDDSETACTSSSSASSNKRVRAHHPVKAAGMQKSCLSSKYCQ</sequence>
<organism evidence="2 3">
    <name type="scientific">Polarella glacialis</name>
    <name type="common">Dinoflagellate</name>
    <dbReference type="NCBI Taxonomy" id="89957"/>
    <lineage>
        <taxon>Eukaryota</taxon>
        <taxon>Sar</taxon>
        <taxon>Alveolata</taxon>
        <taxon>Dinophyceae</taxon>
        <taxon>Suessiales</taxon>
        <taxon>Suessiaceae</taxon>
        <taxon>Polarella</taxon>
    </lineage>
</organism>